<feature type="domain" description="N-acetyltransferase" evidence="1">
    <location>
        <begin position="1"/>
        <end position="141"/>
    </location>
</feature>
<dbReference type="PANTHER" id="PTHR13355:SF11">
    <property type="entry name" value="GLUCOSAMINE 6-PHOSPHATE N-ACETYLTRANSFERASE"/>
    <property type="match status" value="1"/>
</dbReference>
<comment type="caution">
    <text evidence="2">The sequence shown here is derived from an EMBL/GenBank/DDBJ whole genome shotgun (WGS) entry which is preliminary data.</text>
</comment>
<proteinExistence type="predicted"/>
<name>A0A5C6W4G5_9BACI</name>
<dbReference type="InterPro" id="IPR039143">
    <property type="entry name" value="GNPNAT1-like"/>
</dbReference>
<dbReference type="CDD" id="cd04301">
    <property type="entry name" value="NAT_SF"/>
    <property type="match status" value="1"/>
</dbReference>
<keyword evidence="2" id="KW-0808">Transferase</keyword>
<dbReference type="SUPFAM" id="SSF55729">
    <property type="entry name" value="Acyl-CoA N-acyltransferases (Nat)"/>
    <property type="match status" value="1"/>
</dbReference>
<evidence type="ECO:0000259" key="1">
    <source>
        <dbReference type="PROSITE" id="PS51186"/>
    </source>
</evidence>
<dbReference type="Gene3D" id="3.40.630.30">
    <property type="match status" value="1"/>
</dbReference>
<sequence>MEIKQVTTNEQLEDAYFVRKTVFVDEQQVPLEEEIDQHEDEATHVVLYDDNQPSGAGRVRIVEGYGKIERICVMKSARKKGVGKVIVTKLEELATKQGVKKLKLNAQTHAIPFYNKLGYEVVSEEFMDAGIPHVTMVKHCN</sequence>
<dbReference type="GO" id="GO:0004343">
    <property type="term" value="F:glucosamine 6-phosphate N-acetyltransferase activity"/>
    <property type="evidence" value="ECO:0007669"/>
    <property type="project" value="TreeGrafter"/>
</dbReference>
<evidence type="ECO:0000313" key="2">
    <source>
        <dbReference type="EMBL" id="TXC90706.1"/>
    </source>
</evidence>
<dbReference type="Proteomes" id="UP000321363">
    <property type="component" value="Unassembled WGS sequence"/>
</dbReference>
<keyword evidence="3" id="KW-1185">Reference proteome</keyword>
<dbReference type="OrthoDB" id="9796171at2"/>
<dbReference type="AlphaFoldDB" id="A0A5C6W4G5"/>
<evidence type="ECO:0000313" key="3">
    <source>
        <dbReference type="Proteomes" id="UP000321363"/>
    </source>
</evidence>
<dbReference type="RefSeq" id="WP_146948909.1">
    <property type="nucleotide sequence ID" value="NZ_VOQF01000006.1"/>
</dbReference>
<dbReference type="InterPro" id="IPR016181">
    <property type="entry name" value="Acyl_CoA_acyltransferase"/>
</dbReference>
<dbReference type="PROSITE" id="PS51186">
    <property type="entry name" value="GNAT"/>
    <property type="match status" value="1"/>
</dbReference>
<dbReference type="InterPro" id="IPR000182">
    <property type="entry name" value="GNAT_dom"/>
</dbReference>
<protein>
    <submittedName>
        <fullName evidence="2">GNAT family N-acetyltransferase</fullName>
    </submittedName>
</protein>
<gene>
    <name evidence="2" type="ORF">FS935_12410</name>
</gene>
<accession>A0A5C6W4G5</accession>
<dbReference type="PANTHER" id="PTHR13355">
    <property type="entry name" value="GLUCOSAMINE 6-PHOSPHATE N-ACETYLTRANSFERASE"/>
    <property type="match status" value="1"/>
</dbReference>
<reference evidence="2 3" key="1">
    <citation type="journal article" date="2005" name="Int. J. Syst. Evol. Microbiol.">
        <title>Bacillus litoralis sp. nov., isolated from a tidal flat of the Yellow Sea in Korea.</title>
        <authorList>
            <person name="Yoon J.H."/>
            <person name="Oh T.K."/>
        </authorList>
    </citation>
    <scope>NUCLEOTIDE SEQUENCE [LARGE SCALE GENOMIC DNA]</scope>
    <source>
        <strain evidence="2 3">SW-211</strain>
    </source>
</reference>
<organism evidence="2 3">
    <name type="scientific">Metabacillus litoralis</name>
    <dbReference type="NCBI Taxonomy" id="152268"/>
    <lineage>
        <taxon>Bacteria</taxon>
        <taxon>Bacillati</taxon>
        <taxon>Bacillota</taxon>
        <taxon>Bacilli</taxon>
        <taxon>Bacillales</taxon>
        <taxon>Bacillaceae</taxon>
        <taxon>Metabacillus</taxon>
    </lineage>
</organism>
<dbReference type="Pfam" id="PF13673">
    <property type="entry name" value="Acetyltransf_10"/>
    <property type="match status" value="1"/>
</dbReference>
<dbReference type="EMBL" id="VOQF01000006">
    <property type="protein sequence ID" value="TXC90706.1"/>
    <property type="molecule type" value="Genomic_DNA"/>
</dbReference>